<comment type="subcellular location">
    <subcellularLocation>
        <location evidence="1">Secreted</location>
    </subcellularLocation>
</comment>
<dbReference type="GO" id="GO:0005615">
    <property type="term" value="C:extracellular space"/>
    <property type="evidence" value="ECO:0007669"/>
    <property type="project" value="TreeGrafter"/>
</dbReference>
<evidence type="ECO:0000313" key="7">
    <source>
        <dbReference type="EMBL" id="MBN3315392.1"/>
    </source>
</evidence>
<evidence type="ECO:0000256" key="6">
    <source>
        <dbReference type="SAM" id="SignalP"/>
    </source>
</evidence>
<evidence type="ECO:0000256" key="3">
    <source>
        <dbReference type="ARBA" id="ARBA00022525"/>
    </source>
</evidence>
<dbReference type="GO" id="GO:0010001">
    <property type="term" value="P:glial cell differentiation"/>
    <property type="evidence" value="ECO:0007669"/>
    <property type="project" value="TreeGrafter"/>
</dbReference>
<dbReference type="PANTHER" id="PTHR28593:SF2">
    <property type="entry name" value="METEORIN"/>
    <property type="match status" value="1"/>
</dbReference>
<evidence type="ECO:0000313" key="8">
    <source>
        <dbReference type="Proteomes" id="UP000736164"/>
    </source>
</evidence>
<name>A0A8J7NL60_ATRSP</name>
<dbReference type="Proteomes" id="UP000736164">
    <property type="component" value="Unassembled WGS sequence"/>
</dbReference>
<evidence type="ECO:0000256" key="2">
    <source>
        <dbReference type="ARBA" id="ARBA00005669"/>
    </source>
</evidence>
<feature type="signal peptide" evidence="6">
    <location>
        <begin position="1"/>
        <end position="24"/>
    </location>
</feature>
<evidence type="ECO:0000256" key="5">
    <source>
        <dbReference type="ARBA" id="ARBA00023157"/>
    </source>
</evidence>
<dbReference type="GO" id="GO:0050772">
    <property type="term" value="P:positive regulation of axonogenesis"/>
    <property type="evidence" value="ECO:0007669"/>
    <property type="project" value="TreeGrafter"/>
</dbReference>
<dbReference type="PANTHER" id="PTHR28593">
    <property type="entry name" value="METEORIN-LIKE PROTEIN"/>
    <property type="match status" value="1"/>
</dbReference>
<feature type="non-terminal residue" evidence="7">
    <location>
        <position position="1"/>
    </location>
</feature>
<reference evidence="7" key="1">
    <citation type="journal article" date="2021" name="Cell">
        <title>Tracing the genetic footprints of vertebrate landing in non-teleost ray-finned fishes.</title>
        <authorList>
            <person name="Bi X."/>
            <person name="Wang K."/>
            <person name="Yang L."/>
            <person name="Pan H."/>
            <person name="Jiang H."/>
            <person name="Wei Q."/>
            <person name="Fang M."/>
            <person name="Yu H."/>
            <person name="Zhu C."/>
            <person name="Cai Y."/>
            <person name="He Y."/>
            <person name="Gan X."/>
            <person name="Zeng H."/>
            <person name="Yu D."/>
            <person name="Zhu Y."/>
            <person name="Jiang H."/>
            <person name="Qiu Q."/>
            <person name="Yang H."/>
            <person name="Zhang Y.E."/>
            <person name="Wang W."/>
            <person name="Zhu M."/>
            <person name="He S."/>
            <person name="Zhang G."/>
        </authorList>
    </citation>
    <scope>NUCLEOTIDE SEQUENCE</scope>
    <source>
        <strain evidence="7">Allg_001</strain>
    </source>
</reference>
<protein>
    <submittedName>
        <fullName evidence="7">METRN protein</fullName>
    </submittedName>
</protein>
<evidence type="ECO:0000256" key="4">
    <source>
        <dbReference type="ARBA" id="ARBA00022729"/>
    </source>
</evidence>
<feature type="non-terminal residue" evidence="7">
    <location>
        <position position="313"/>
    </location>
</feature>
<keyword evidence="4 6" id="KW-0732">Signal</keyword>
<dbReference type="AlphaFoldDB" id="A0A8J7NL60"/>
<proteinExistence type="inferred from homology"/>
<comment type="similarity">
    <text evidence="2">Belongs to the meteorin family.</text>
</comment>
<sequence length="313" mass="34094">SKMLPLRLCALWIPLLSVLDTALSSYSEDQCSWRGSGLSQQPGSVEQISLHCAEGALVWLYPKGALRLSLSPRLPSGAVGPGGSGRSSGQITACIKPAESFRGAQIYLERDGLLELLVGERPGPPGRPPRVRCFSRQPGERVALFLQATPHQDISRRIASFRYELRGDWNALLAPDSSTTTTTTTTSSEAACRPCNDTEILMAVCTSDFVVRGNIRSVRTDGDLWASVIGVSASRVYRQKYALFSGPGRLAQSGEIRTLLRCGVKPGSGSFLFTGRVHFGEAWLGCAPRYKDFRRVYEEAREARQIPCELAGN</sequence>
<feature type="chain" id="PRO_5035218329" evidence="6">
    <location>
        <begin position="25"/>
        <end position="313"/>
    </location>
</feature>
<keyword evidence="3" id="KW-0964">Secreted</keyword>
<keyword evidence="8" id="KW-1185">Reference proteome</keyword>
<organism evidence="7 8">
    <name type="scientific">Atractosteus spatula</name>
    <name type="common">Alligator gar</name>
    <name type="synonym">Lepisosteus spatula</name>
    <dbReference type="NCBI Taxonomy" id="7917"/>
    <lineage>
        <taxon>Eukaryota</taxon>
        <taxon>Metazoa</taxon>
        <taxon>Chordata</taxon>
        <taxon>Craniata</taxon>
        <taxon>Vertebrata</taxon>
        <taxon>Euteleostomi</taxon>
        <taxon>Actinopterygii</taxon>
        <taxon>Neopterygii</taxon>
        <taxon>Holostei</taxon>
        <taxon>Semionotiformes</taxon>
        <taxon>Lepisosteidae</taxon>
        <taxon>Atractosteus</taxon>
    </lineage>
</organism>
<dbReference type="InterPro" id="IPR051998">
    <property type="entry name" value="Meteorin-like"/>
</dbReference>
<comment type="caution">
    <text evidence="7">The sequence shown here is derived from an EMBL/GenBank/DDBJ whole genome shotgun (WGS) entry which is preliminary data.</text>
</comment>
<keyword evidence="5" id="KW-1015">Disulfide bond</keyword>
<dbReference type="GO" id="GO:0005179">
    <property type="term" value="F:hormone activity"/>
    <property type="evidence" value="ECO:0007669"/>
    <property type="project" value="TreeGrafter"/>
</dbReference>
<dbReference type="EMBL" id="JAAWVO010020884">
    <property type="protein sequence ID" value="MBN3315392.1"/>
    <property type="molecule type" value="Genomic_DNA"/>
</dbReference>
<evidence type="ECO:0000256" key="1">
    <source>
        <dbReference type="ARBA" id="ARBA00004613"/>
    </source>
</evidence>
<gene>
    <name evidence="7" type="primary">Metrn</name>
    <name evidence="7" type="ORF">GTO95_0008930</name>
</gene>
<accession>A0A8J7NL60</accession>